<gene>
    <name evidence="1" type="ORF">J2125_001934</name>
</gene>
<evidence type="ECO:0000313" key="1">
    <source>
        <dbReference type="EMBL" id="MBP2168742.1"/>
    </source>
</evidence>
<sequence length="145" mass="15427">MGGTNLYAYAPNPLNWIDPLGLSRCSPDVETPYGPASQSTAPEALAARAQIENGATLYRVGTTGRSETVGAQFWALEHPHSPGYANRYGIPQENVDRSNFLMTARLKPGSDFVTRPAPGIGDNLGGGIEAVVPPDAVHIETFSLF</sequence>
<name>A0ABS4P994_9GAMM</name>
<proteinExistence type="predicted"/>
<accession>A0ABS4P994</accession>
<keyword evidence="2" id="KW-1185">Reference proteome</keyword>
<reference evidence="2" key="1">
    <citation type="submission" date="2023-07" db="EMBL/GenBank/DDBJ databases">
        <title>Genome mining of underrepresented organisms for secondary metabolites.</title>
        <authorList>
            <person name="D'Agostino P.M."/>
        </authorList>
    </citation>
    <scope>NUCLEOTIDE SEQUENCE [LARGE SCALE GENOMIC DNA]</scope>
    <source>
        <strain evidence="2">WS4403</strain>
    </source>
</reference>
<protein>
    <submittedName>
        <fullName evidence="1">Uncharacterized protein RhaS with RHS repeats</fullName>
    </submittedName>
</protein>
<dbReference type="Proteomes" id="UP001195624">
    <property type="component" value="Unassembled WGS sequence"/>
</dbReference>
<comment type="caution">
    <text evidence="1">The sequence shown here is derived from an EMBL/GenBank/DDBJ whole genome shotgun (WGS) entry which is preliminary data.</text>
</comment>
<evidence type="ECO:0000313" key="2">
    <source>
        <dbReference type="Proteomes" id="UP001195624"/>
    </source>
</evidence>
<dbReference type="EMBL" id="JAGGMQ010000001">
    <property type="protein sequence ID" value="MBP2168742.1"/>
    <property type="molecule type" value="Genomic_DNA"/>
</dbReference>
<organism evidence="1 2">
    <name type="scientific">Winslowiella toletana</name>
    <dbReference type="NCBI Taxonomy" id="92490"/>
    <lineage>
        <taxon>Bacteria</taxon>
        <taxon>Pseudomonadati</taxon>
        <taxon>Pseudomonadota</taxon>
        <taxon>Gammaproteobacteria</taxon>
        <taxon>Enterobacterales</taxon>
        <taxon>Erwiniaceae</taxon>
        <taxon>Winslowiella</taxon>
    </lineage>
</organism>